<gene>
    <name evidence="4" type="ORF">K340107D12_29520</name>
</gene>
<dbReference type="Gene3D" id="3.40.50.360">
    <property type="match status" value="1"/>
</dbReference>
<evidence type="ECO:0000313" key="5">
    <source>
        <dbReference type="Proteomes" id="UP001600941"/>
    </source>
</evidence>
<dbReference type="RefSeq" id="WP_033139539.1">
    <property type="nucleotide sequence ID" value="NZ_AP031413.1"/>
</dbReference>
<feature type="domain" description="NADPH-dependent FMN reductase-like" evidence="3">
    <location>
        <begin position="1"/>
        <end position="152"/>
    </location>
</feature>
<sequence>MSIAVVWSSANTDGLTASAKDAFIEGIRENGTDVEEIYLNGLKLEHCRACGNGWGACRAKGVCIIKDDFEETYKKLAEADGIVWITAVYWHDTTEVMKAFVDRLRRCETAHNGYLSQKRCFLAACAGGTGLGAVECLHNMEEALKHMGMRAYDRVPVIRFNKDYMLPALREAGKIYAGRLVEGFDMRY</sequence>
<dbReference type="PANTHER" id="PTHR43278">
    <property type="entry name" value="NAD(P)H-DEPENDENT FMN-CONTAINING OXIDOREDUCTASE YWQN-RELATED"/>
    <property type="match status" value="1"/>
</dbReference>
<dbReference type="InterPro" id="IPR005025">
    <property type="entry name" value="FMN_Rdtase-like_dom"/>
</dbReference>
<dbReference type="Pfam" id="PF03358">
    <property type="entry name" value="FMN_red"/>
    <property type="match status" value="1"/>
</dbReference>
<dbReference type="SUPFAM" id="SSF52218">
    <property type="entry name" value="Flavoproteins"/>
    <property type="match status" value="1"/>
</dbReference>
<reference evidence="4 5" key="1">
    <citation type="submission" date="2024-04" db="EMBL/GenBank/DDBJ databases">
        <title>Defined microbial consortia suppress multidrug-resistant proinflammatory Enterobacteriaceae via ecological control.</title>
        <authorList>
            <person name="Furuichi M."/>
            <person name="Kawaguchi T."/>
            <person name="Pust M."/>
            <person name="Yasuma K."/>
            <person name="Plichta D."/>
            <person name="Hasegawa N."/>
            <person name="Ohya T."/>
            <person name="Bhattarai S."/>
            <person name="Sasajima S."/>
            <person name="Aoto Y."/>
            <person name="Tuganbaev T."/>
            <person name="Yaginuma M."/>
            <person name="Ueda M."/>
            <person name="Okahashi N."/>
            <person name="Amafuji K."/>
            <person name="Kiridooshi Y."/>
            <person name="Sugita K."/>
            <person name="Strazar M."/>
            <person name="Skelly A."/>
            <person name="Suda W."/>
            <person name="Hattori M."/>
            <person name="Nakamoto N."/>
            <person name="Caballero S."/>
            <person name="Norman J."/>
            <person name="Olle B."/>
            <person name="Tanoue T."/>
            <person name="Arita M."/>
            <person name="Bucci V."/>
            <person name="Atarashi K."/>
            <person name="Xavier R."/>
            <person name="Honda K."/>
        </authorList>
    </citation>
    <scope>NUCLEOTIDE SEQUENCE [LARGE SCALE GENOMIC DNA]</scope>
    <source>
        <strain evidence="5">k34-0107-D12</strain>
    </source>
</reference>
<evidence type="ECO:0000313" key="4">
    <source>
        <dbReference type="EMBL" id="GAA6500136.1"/>
    </source>
</evidence>
<organism evidence="4 5">
    <name type="scientific">Blautia parvula</name>
    <dbReference type="NCBI Taxonomy" id="2877527"/>
    <lineage>
        <taxon>Bacteria</taxon>
        <taxon>Bacillati</taxon>
        <taxon>Bacillota</taxon>
        <taxon>Clostridia</taxon>
        <taxon>Lachnospirales</taxon>
        <taxon>Lachnospiraceae</taxon>
        <taxon>Blautia</taxon>
    </lineage>
</organism>
<evidence type="ECO:0000256" key="2">
    <source>
        <dbReference type="ARBA" id="ARBA00022643"/>
    </source>
</evidence>
<accession>A0ABQ0BUC9</accession>
<proteinExistence type="predicted"/>
<keyword evidence="1" id="KW-0285">Flavoprotein</keyword>
<protein>
    <submittedName>
        <fullName evidence="4">Flavodoxin family protein</fullName>
    </submittedName>
</protein>
<dbReference type="EMBL" id="BAABZQ010000001">
    <property type="protein sequence ID" value="GAA6500136.1"/>
    <property type="molecule type" value="Genomic_DNA"/>
</dbReference>
<evidence type="ECO:0000259" key="3">
    <source>
        <dbReference type="Pfam" id="PF03358"/>
    </source>
</evidence>
<dbReference type="PANTHER" id="PTHR43278:SF1">
    <property type="entry name" value="IRON-SULFUR FLAVOPROTEIN MJ1083"/>
    <property type="match status" value="1"/>
</dbReference>
<evidence type="ECO:0000256" key="1">
    <source>
        <dbReference type="ARBA" id="ARBA00022630"/>
    </source>
</evidence>
<comment type="caution">
    <text evidence="4">The sequence shown here is derived from an EMBL/GenBank/DDBJ whole genome shotgun (WGS) entry which is preliminary data.</text>
</comment>
<dbReference type="InterPro" id="IPR029039">
    <property type="entry name" value="Flavoprotein-like_sf"/>
</dbReference>
<dbReference type="Proteomes" id="UP001600941">
    <property type="component" value="Unassembled WGS sequence"/>
</dbReference>
<dbReference type="InterPro" id="IPR051796">
    <property type="entry name" value="ISF_SsuE-like"/>
</dbReference>
<name>A0ABQ0BUC9_9FIRM</name>
<keyword evidence="2" id="KW-0288">FMN</keyword>
<keyword evidence="5" id="KW-1185">Reference proteome</keyword>